<comment type="caution">
    <text evidence="1">The sequence shown here is derived from an EMBL/GenBank/DDBJ whole genome shotgun (WGS) entry which is preliminary data.</text>
</comment>
<protein>
    <submittedName>
        <fullName evidence="1">Protein ytfJ</fullName>
    </submittedName>
</protein>
<gene>
    <name evidence="1" type="ORF">BN134_3076</name>
</gene>
<sequence>MSRIFHAAPVTLYLRPAALFACAHNFKEGERVAPVGVAERGELTLNQGDIGYRDWNSARLSGKVGVVLHVAGRLSAKDLNKGISDAIAAARLPADKFQATTIINTDDAIPGSAIFVRRSLESTKKATPPSVFVLDDSGAAQRAWRLQPGGSAVVVLDKDGRIRFAKDGALTADEVRQVMSLLHTLLT</sequence>
<keyword evidence="2" id="KW-1185">Reference proteome</keyword>
<organism evidence="1 2">
    <name type="scientific">Cronobacter dublinensis 1210</name>
    <dbReference type="NCBI Taxonomy" id="1208656"/>
    <lineage>
        <taxon>Bacteria</taxon>
        <taxon>Pseudomonadati</taxon>
        <taxon>Pseudomonadota</taxon>
        <taxon>Gammaproteobacteria</taxon>
        <taxon>Enterobacterales</taxon>
        <taxon>Enterobacteriaceae</taxon>
        <taxon>Cronobacter</taxon>
    </lineage>
</organism>
<evidence type="ECO:0000313" key="1">
    <source>
        <dbReference type="EMBL" id="CCJ82316.1"/>
    </source>
</evidence>
<name>A0ABM9Q9Z2_9ENTR</name>
<proteinExistence type="predicted"/>
<accession>A0ABM9Q9Z2</accession>
<evidence type="ECO:0000313" key="2">
    <source>
        <dbReference type="Proteomes" id="UP000009342"/>
    </source>
</evidence>
<reference evidence="2" key="1">
    <citation type="journal article" date="2012" name="PLoS ONE">
        <title>Comparative analysis of genome sequences covering the seven cronobacter species.</title>
        <authorList>
            <person name="Joseph S."/>
            <person name="Desai P."/>
            <person name="Ji Y."/>
            <person name="Cummings C.A."/>
            <person name="Shih R."/>
            <person name="Degoricija L."/>
            <person name="Rico A."/>
            <person name="Brzoska P."/>
            <person name="Hamby S.E."/>
            <person name="Masood N."/>
            <person name="Hariri S."/>
            <person name="Sonbol H."/>
            <person name="Chuzhanova N."/>
            <person name="McClelland M."/>
            <person name="Furtado M.R."/>
            <person name="Forsythe S.J."/>
        </authorList>
    </citation>
    <scope>NUCLEOTIDE SEQUENCE [LARGE SCALE GENOMIC DNA]</scope>
    <source>
        <strain evidence="2">1210</strain>
    </source>
</reference>
<dbReference type="Pfam" id="PF09695">
    <property type="entry name" value="YtfJ_HI0045"/>
    <property type="match status" value="1"/>
</dbReference>
<dbReference type="NCBIfam" id="TIGR01626">
    <property type="entry name" value="ytfJ_HI0045"/>
    <property type="match status" value="1"/>
</dbReference>
<dbReference type="Proteomes" id="UP000009342">
    <property type="component" value="Unassembled WGS sequence"/>
</dbReference>
<dbReference type="InterPro" id="IPR006513">
    <property type="entry name" value="YtfJ_HI0045"/>
</dbReference>
<dbReference type="EMBL" id="CAKZ01000140">
    <property type="protein sequence ID" value="CCJ82316.1"/>
    <property type="molecule type" value="Genomic_DNA"/>
</dbReference>